<proteinExistence type="predicted"/>
<evidence type="ECO:0000313" key="1">
    <source>
        <dbReference type="EMBL" id="KGG20107.1"/>
    </source>
</evidence>
<dbReference type="Gene3D" id="3.40.50.620">
    <property type="entry name" value="HUPs"/>
    <property type="match status" value="1"/>
</dbReference>
<dbReference type="InterPro" id="IPR007357">
    <property type="entry name" value="PhrB-like"/>
</dbReference>
<dbReference type="Gene3D" id="1.25.40.80">
    <property type="match status" value="1"/>
</dbReference>
<dbReference type="InterPro" id="IPR014729">
    <property type="entry name" value="Rossmann-like_a/b/a_fold"/>
</dbReference>
<dbReference type="InterPro" id="IPR036134">
    <property type="entry name" value="Crypto/Photolyase_FAD-like_sf"/>
</dbReference>
<evidence type="ECO:0000313" key="2">
    <source>
        <dbReference type="Proteomes" id="UP000030392"/>
    </source>
</evidence>
<dbReference type="RefSeq" id="WP_036906675.1">
    <property type="nucleotide sequence ID" value="NZ_CP138967.1"/>
</dbReference>
<sequence>MRKIFLIFPNQLFKIKKQFTDVNHIALIQDNLFFGCDSQWQQKFHCQKIIFHKATMDSYEEDLKSHGLNVIYLTHKRERRTEDNLNYLLEKGFNYFITYEVFDWSLEKRIKDFSLNNNIKLEIRKNDMFLTCPNISEEILNQKKIYGMQKFYKIQRKSLNILIEEDGSPTGGTWSFDKMNRKKLPNSIEVPRIPTIKTSRLLDKAKKEVSINYKDYYGSTENFNYPLSHKDAEEWLDNFLIERFNLFGDYEDAIHSNHRTLWHSVLSPLINSGLLTPRQIIDKSWEFYQSNNIEINSYEGFVRQIIGWREFILLMYKRNSLELRNGNFWDFENKPIPLSFYNGQTGIRPLDDSIKNILETGYAHHIERLMIVGNLMLLCRFHPNQVYKWFMELFIDSYDWVMVPNVYGMSQFSDGGLFTTKPYISGSNYIRKMSNYKSEDWCSTWDSLFWTFIDDYKNKFKDQYRLSMILRNLEKMDPNKKMNHRRNANEFMSKLN</sequence>
<dbReference type="Proteomes" id="UP000030392">
    <property type="component" value="Unassembled WGS sequence"/>
</dbReference>
<comment type="caution">
    <text evidence="1">The sequence shown here is derived from an EMBL/GenBank/DDBJ whole genome shotgun (WGS) entry which is preliminary data.</text>
</comment>
<name>A0A0A2C3M9_PROMR</name>
<accession>A0A0A2C3M9</accession>
<protein>
    <submittedName>
        <fullName evidence="1">Uncharacterized protein</fullName>
    </submittedName>
</protein>
<dbReference type="Gene3D" id="1.10.579.10">
    <property type="entry name" value="DNA Cyclobutane Dipyrimidine Photolyase, subunit A, domain 3"/>
    <property type="match status" value="1"/>
</dbReference>
<organism evidence="1 2">
    <name type="scientific">Prochlorococcus marinus str. PAC1</name>
    <dbReference type="NCBI Taxonomy" id="59924"/>
    <lineage>
        <taxon>Bacteria</taxon>
        <taxon>Bacillati</taxon>
        <taxon>Cyanobacteriota</taxon>
        <taxon>Cyanophyceae</taxon>
        <taxon>Synechococcales</taxon>
        <taxon>Prochlorococcaceae</taxon>
        <taxon>Prochlorococcus</taxon>
    </lineage>
</organism>
<dbReference type="EMBL" id="JNAX01000014">
    <property type="protein sequence ID" value="KGG20107.1"/>
    <property type="molecule type" value="Genomic_DNA"/>
</dbReference>
<dbReference type="PANTHER" id="PTHR38657:SF1">
    <property type="entry name" value="SLR1343 PROTEIN"/>
    <property type="match status" value="1"/>
</dbReference>
<dbReference type="Gene3D" id="1.10.10.1710">
    <property type="entry name" value="Deoxyribodipyrimidine photolyase-related"/>
    <property type="match status" value="1"/>
</dbReference>
<dbReference type="AlphaFoldDB" id="A0A0A2C3M9"/>
<dbReference type="Pfam" id="PF04244">
    <property type="entry name" value="DPRP"/>
    <property type="match status" value="1"/>
</dbReference>
<reference evidence="2" key="1">
    <citation type="journal article" date="2014" name="Sci. Data">
        <title>Genomes of diverse isolates of the marine cyanobacterium Prochlorococcus.</title>
        <authorList>
            <person name="Biller S."/>
            <person name="Berube P."/>
            <person name="Thompson J."/>
            <person name="Kelly L."/>
            <person name="Roggensack S."/>
            <person name="Awad L."/>
            <person name="Roache-Johnson K."/>
            <person name="Ding H."/>
            <person name="Giovannoni S.J."/>
            <person name="Moore L.R."/>
            <person name="Chisholm S.W."/>
        </authorList>
    </citation>
    <scope>NUCLEOTIDE SEQUENCE [LARGE SCALE GENOMIC DNA]</scope>
    <source>
        <strain evidence="2">PAC1</strain>
    </source>
</reference>
<dbReference type="PANTHER" id="PTHR38657">
    <property type="entry name" value="SLR1343 PROTEIN"/>
    <property type="match status" value="1"/>
</dbReference>
<dbReference type="SUPFAM" id="SSF48173">
    <property type="entry name" value="Cryptochrome/photolyase FAD-binding domain"/>
    <property type="match status" value="1"/>
</dbReference>
<dbReference type="InterPro" id="IPR052551">
    <property type="entry name" value="UV-DNA_repair_photolyase"/>
</dbReference>
<gene>
    <name evidence="1" type="ORF">EV03_1571</name>
</gene>